<evidence type="ECO:0000256" key="11">
    <source>
        <dbReference type="SAM" id="Phobius"/>
    </source>
</evidence>
<feature type="transmembrane region" description="Helical" evidence="11">
    <location>
        <begin position="282"/>
        <end position="305"/>
    </location>
</feature>
<feature type="transmembrane region" description="Helical" evidence="11">
    <location>
        <begin position="396"/>
        <end position="414"/>
    </location>
</feature>
<dbReference type="GeneID" id="87839738"/>
<evidence type="ECO:0000256" key="10">
    <source>
        <dbReference type="SAM" id="MobiDB-lite"/>
    </source>
</evidence>
<organism evidence="13 14">
    <name type="scientific">Chaetomium fimeti</name>
    <dbReference type="NCBI Taxonomy" id="1854472"/>
    <lineage>
        <taxon>Eukaryota</taxon>
        <taxon>Fungi</taxon>
        <taxon>Dikarya</taxon>
        <taxon>Ascomycota</taxon>
        <taxon>Pezizomycotina</taxon>
        <taxon>Sordariomycetes</taxon>
        <taxon>Sordariomycetidae</taxon>
        <taxon>Sordariales</taxon>
        <taxon>Chaetomiaceae</taxon>
        <taxon>Chaetomium</taxon>
    </lineage>
</organism>
<feature type="compositionally biased region" description="Polar residues" evidence="10">
    <location>
        <begin position="20"/>
        <end position="36"/>
    </location>
</feature>
<feature type="transmembrane region" description="Helical" evidence="11">
    <location>
        <begin position="97"/>
        <end position="119"/>
    </location>
</feature>
<keyword evidence="6 11" id="KW-0472">Membrane</keyword>
<dbReference type="Proteomes" id="UP001278766">
    <property type="component" value="Unassembled WGS sequence"/>
</dbReference>
<feature type="transmembrane region" description="Helical" evidence="11">
    <location>
        <begin position="317"/>
        <end position="336"/>
    </location>
</feature>
<feature type="transmembrane region" description="Helical" evidence="11">
    <location>
        <begin position="484"/>
        <end position="507"/>
    </location>
</feature>
<dbReference type="InterPro" id="IPR020846">
    <property type="entry name" value="MFS_dom"/>
</dbReference>
<comment type="subcellular location">
    <subcellularLocation>
        <location evidence="1">Vacuole membrane</location>
        <topology evidence="1">Multi-pass membrane protein</topology>
    </subcellularLocation>
</comment>
<feature type="transmembrane region" description="Helical" evidence="11">
    <location>
        <begin position="348"/>
        <end position="376"/>
    </location>
</feature>
<evidence type="ECO:0000256" key="5">
    <source>
        <dbReference type="ARBA" id="ARBA00022989"/>
    </source>
</evidence>
<feature type="transmembrane region" description="Helical" evidence="11">
    <location>
        <begin position="451"/>
        <end position="472"/>
    </location>
</feature>
<dbReference type="RefSeq" id="XP_062664095.1">
    <property type="nucleotide sequence ID" value="XM_062802790.1"/>
</dbReference>
<evidence type="ECO:0000256" key="1">
    <source>
        <dbReference type="ARBA" id="ARBA00004128"/>
    </source>
</evidence>
<feature type="compositionally biased region" description="Basic and acidic residues" evidence="10">
    <location>
        <begin position="605"/>
        <end position="625"/>
    </location>
</feature>
<keyword evidence="5 11" id="KW-1133">Transmembrane helix</keyword>
<dbReference type="InterPro" id="IPR011701">
    <property type="entry name" value="MFS"/>
</dbReference>
<sequence length="651" mass="68921">MTGAASPPALGPEEKEKDSSVPSTDDTASSIHNNTNPDPSPPSSPSQPKPDGPQPTTTAPSSQGGNGDEKAEDPTTTDSPTPPAPEETRTQLQTTMIILALASALFLAALDVTIVTVAVPTIAQEFQSTAGYTWIGSAYMLATAAAAPMWGKISDIWGRKPIMLIAVAVFWVGSLLSAVSVNMGMLIVARAVQGVGGGGIVILVNVCISDLFSMRKRGVYFGVMGMVWAVASAVGPVLGGVFTSEVTWRWCFYINLPISGVGMAILAFVLKLHNPRTPMREGLAAVDWLGSVTVVGATLMVLLGLELGGVTYPWSSPTVVCLIVFGFVTAGLFILVEWKFAEFPLVPMYLFSNLTSAASLGVGALQGFVFLSGSYYLPLYLQAVLGASPLMSGVYILPWVMSLSLVSAGTGIVIKKTGKYLPCIIFGMAVMTLGFGLFIDLEPRANWAKIIIYQLVAGIGVGPNFQAPLIALQTTVQARDMASATGTFAFVRQLFASISIVIGGVVFQNGMEKQYPRLREQLGPEAANLFSGSNAASSVGLVKDLPENQQQIAREAYFESLRTMYIMYVAFAGLGLLVSFLVGSRQLSKDHTETKTGLDNLKQSNQDRLDKVANGKVKDEEKGESADVSGSSEGEKKEGPRNGAEGEAVTR</sequence>
<dbReference type="PRINTS" id="PR01036">
    <property type="entry name" value="TCRTETB"/>
</dbReference>
<comment type="caution">
    <text evidence="13">The sequence shown here is derived from an EMBL/GenBank/DDBJ whole genome shotgun (WGS) entry which is preliminary data.</text>
</comment>
<name>A0AAE0HQ85_9PEZI</name>
<accession>A0AAE0HQ85</accession>
<evidence type="ECO:0000256" key="7">
    <source>
        <dbReference type="ARBA" id="ARBA00057269"/>
    </source>
</evidence>
<evidence type="ECO:0000256" key="4">
    <source>
        <dbReference type="ARBA" id="ARBA00022692"/>
    </source>
</evidence>
<dbReference type="AlphaFoldDB" id="A0AAE0HQ85"/>
<dbReference type="Pfam" id="PF07690">
    <property type="entry name" value="MFS_1"/>
    <property type="match status" value="1"/>
</dbReference>
<dbReference type="PROSITE" id="PS50850">
    <property type="entry name" value="MFS"/>
    <property type="match status" value="1"/>
</dbReference>
<dbReference type="EMBL" id="JAUEPN010000001">
    <property type="protein sequence ID" value="KAK3300581.1"/>
    <property type="molecule type" value="Genomic_DNA"/>
</dbReference>
<keyword evidence="4 11" id="KW-0812">Transmembrane</keyword>
<dbReference type="FunFam" id="1.20.1250.20:FF:000196">
    <property type="entry name" value="MFS toxin efflux pump (AflT)"/>
    <property type="match status" value="1"/>
</dbReference>
<dbReference type="Gene3D" id="1.20.1720.10">
    <property type="entry name" value="Multidrug resistance protein D"/>
    <property type="match status" value="1"/>
</dbReference>
<feature type="transmembrane region" description="Helical" evidence="11">
    <location>
        <begin position="162"/>
        <end position="181"/>
    </location>
</feature>
<keyword evidence="3" id="KW-0813">Transport</keyword>
<evidence type="ECO:0000256" key="2">
    <source>
        <dbReference type="ARBA" id="ARBA00007520"/>
    </source>
</evidence>
<evidence type="ECO:0000259" key="12">
    <source>
        <dbReference type="PROSITE" id="PS50850"/>
    </source>
</evidence>
<protein>
    <recommendedName>
        <fullName evidence="8">Efflux pump dotC</fullName>
    </recommendedName>
    <alternativeName>
        <fullName evidence="9">Dothistromin biosynthesis protein C</fullName>
    </alternativeName>
</protein>
<feature type="transmembrane region" description="Helical" evidence="11">
    <location>
        <begin position="421"/>
        <end position="439"/>
    </location>
</feature>
<feature type="transmembrane region" description="Helical" evidence="11">
    <location>
        <begin position="187"/>
        <end position="208"/>
    </location>
</feature>
<feature type="transmembrane region" description="Helical" evidence="11">
    <location>
        <begin position="565"/>
        <end position="583"/>
    </location>
</feature>
<feature type="region of interest" description="Disordered" evidence="10">
    <location>
        <begin position="1"/>
        <end position="88"/>
    </location>
</feature>
<evidence type="ECO:0000313" key="13">
    <source>
        <dbReference type="EMBL" id="KAK3300581.1"/>
    </source>
</evidence>
<comment type="function">
    <text evidence="7">Efflux pump; part of the gene cluster that mediates the biosynthesis of dothistromin (DOTH), a polyketide toxin very similar in structure to the aflatoxin precursor, versicolorin B. One function of dotC may be to transport early-stage dothistromin biosynthetic intermediates from the cytoplasm into vacuoles, thereby affecting the rate of dothistromin production.</text>
</comment>
<keyword evidence="14" id="KW-1185">Reference proteome</keyword>
<reference evidence="13" key="1">
    <citation type="journal article" date="2023" name="Mol. Phylogenet. Evol.">
        <title>Genome-scale phylogeny and comparative genomics of the fungal order Sordariales.</title>
        <authorList>
            <person name="Hensen N."/>
            <person name="Bonometti L."/>
            <person name="Westerberg I."/>
            <person name="Brannstrom I.O."/>
            <person name="Guillou S."/>
            <person name="Cros-Aarteil S."/>
            <person name="Calhoun S."/>
            <person name="Haridas S."/>
            <person name="Kuo A."/>
            <person name="Mondo S."/>
            <person name="Pangilinan J."/>
            <person name="Riley R."/>
            <person name="LaButti K."/>
            <person name="Andreopoulos B."/>
            <person name="Lipzen A."/>
            <person name="Chen C."/>
            <person name="Yan M."/>
            <person name="Daum C."/>
            <person name="Ng V."/>
            <person name="Clum A."/>
            <person name="Steindorff A."/>
            <person name="Ohm R.A."/>
            <person name="Martin F."/>
            <person name="Silar P."/>
            <person name="Natvig D.O."/>
            <person name="Lalanne C."/>
            <person name="Gautier V."/>
            <person name="Ament-Velasquez S.L."/>
            <person name="Kruys A."/>
            <person name="Hutchinson M.I."/>
            <person name="Powell A.J."/>
            <person name="Barry K."/>
            <person name="Miller A.N."/>
            <person name="Grigoriev I.V."/>
            <person name="Debuchy R."/>
            <person name="Gladieux P."/>
            <person name="Hiltunen Thoren M."/>
            <person name="Johannesson H."/>
        </authorList>
    </citation>
    <scope>NUCLEOTIDE SEQUENCE</scope>
    <source>
        <strain evidence="13">CBS 168.71</strain>
    </source>
</reference>
<feature type="compositionally biased region" description="Pro residues" evidence="10">
    <location>
        <begin position="38"/>
        <end position="53"/>
    </location>
</feature>
<dbReference type="GO" id="GO:0005886">
    <property type="term" value="C:plasma membrane"/>
    <property type="evidence" value="ECO:0007669"/>
    <property type="project" value="TreeGrafter"/>
</dbReference>
<evidence type="ECO:0000313" key="14">
    <source>
        <dbReference type="Proteomes" id="UP001278766"/>
    </source>
</evidence>
<comment type="similarity">
    <text evidence="2">Belongs to the major facilitator superfamily. TCR/Tet family.</text>
</comment>
<dbReference type="FunFam" id="1.20.1720.10:FF:000014">
    <property type="entry name" value="MFS drug transporter, putative"/>
    <property type="match status" value="1"/>
</dbReference>
<dbReference type="GO" id="GO:0022857">
    <property type="term" value="F:transmembrane transporter activity"/>
    <property type="evidence" value="ECO:0007669"/>
    <property type="project" value="InterPro"/>
</dbReference>
<dbReference type="GO" id="GO:0005774">
    <property type="term" value="C:vacuolar membrane"/>
    <property type="evidence" value="ECO:0007669"/>
    <property type="project" value="UniProtKB-SubCell"/>
</dbReference>
<feature type="domain" description="Major facilitator superfamily (MFS) profile" evidence="12">
    <location>
        <begin position="97"/>
        <end position="587"/>
    </location>
</feature>
<reference evidence="13" key="2">
    <citation type="submission" date="2023-06" db="EMBL/GenBank/DDBJ databases">
        <authorList>
            <consortium name="Lawrence Berkeley National Laboratory"/>
            <person name="Haridas S."/>
            <person name="Hensen N."/>
            <person name="Bonometti L."/>
            <person name="Westerberg I."/>
            <person name="Brannstrom I.O."/>
            <person name="Guillou S."/>
            <person name="Cros-Aarteil S."/>
            <person name="Calhoun S."/>
            <person name="Kuo A."/>
            <person name="Mondo S."/>
            <person name="Pangilinan J."/>
            <person name="Riley R."/>
            <person name="Labutti K."/>
            <person name="Andreopoulos B."/>
            <person name="Lipzen A."/>
            <person name="Chen C."/>
            <person name="Yanf M."/>
            <person name="Daum C."/>
            <person name="Ng V."/>
            <person name="Clum A."/>
            <person name="Steindorff A."/>
            <person name="Ohm R."/>
            <person name="Martin F."/>
            <person name="Silar P."/>
            <person name="Natvig D."/>
            <person name="Lalanne C."/>
            <person name="Gautier V."/>
            <person name="Ament-Velasquez S.L."/>
            <person name="Kruys A."/>
            <person name="Hutchinson M.I."/>
            <person name="Powell A.J."/>
            <person name="Barry K."/>
            <person name="Miller A.N."/>
            <person name="Grigoriev I.V."/>
            <person name="Debuchy R."/>
            <person name="Gladieux P."/>
            <person name="Thoren M.H."/>
            <person name="Johannesson H."/>
        </authorList>
    </citation>
    <scope>NUCLEOTIDE SEQUENCE</scope>
    <source>
        <strain evidence="13">CBS 168.71</strain>
    </source>
</reference>
<evidence type="ECO:0000256" key="9">
    <source>
        <dbReference type="ARBA" id="ARBA00083178"/>
    </source>
</evidence>
<evidence type="ECO:0000256" key="3">
    <source>
        <dbReference type="ARBA" id="ARBA00022448"/>
    </source>
</evidence>
<gene>
    <name evidence="13" type="ORF">B0H64DRAFT_381256</name>
</gene>
<evidence type="ECO:0000256" key="8">
    <source>
        <dbReference type="ARBA" id="ARBA00069956"/>
    </source>
</evidence>
<dbReference type="SUPFAM" id="SSF103473">
    <property type="entry name" value="MFS general substrate transporter"/>
    <property type="match status" value="1"/>
</dbReference>
<dbReference type="CDD" id="cd17502">
    <property type="entry name" value="MFS_Azr1_MDR_like"/>
    <property type="match status" value="1"/>
</dbReference>
<evidence type="ECO:0000256" key="6">
    <source>
        <dbReference type="ARBA" id="ARBA00023136"/>
    </source>
</evidence>
<feature type="transmembrane region" description="Helical" evidence="11">
    <location>
        <begin position="131"/>
        <end position="150"/>
    </location>
</feature>
<feature type="transmembrane region" description="Helical" evidence="11">
    <location>
        <begin position="247"/>
        <end position="270"/>
    </location>
</feature>
<feature type="region of interest" description="Disordered" evidence="10">
    <location>
        <begin position="591"/>
        <end position="651"/>
    </location>
</feature>
<dbReference type="InterPro" id="IPR036259">
    <property type="entry name" value="MFS_trans_sf"/>
</dbReference>
<feature type="transmembrane region" description="Helical" evidence="11">
    <location>
        <begin position="220"/>
        <end position="241"/>
    </location>
</feature>
<dbReference type="PANTHER" id="PTHR23501">
    <property type="entry name" value="MAJOR FACILITATOR SUPERFAMILY"/>
    <property type="match status" value="1"/>
</dbReference>
<proteinExistence type="inferred from homology"/>
<dbReference type="Gene3D" id="1.20.1250.20">
    <property type="entry name" value="MFS general substrate transporter like domains"/>
    <property type="match status" value="1"/>
</dbReference>
<dbReference type="PANTHER" id="PTHR23501:SF102">
    <property type="entry name" value="DRUG TRANSPORTER, PUTATIVE (AFU_ORTHOLOGUE AFUA_3G08530)-RELATED"/>
    <property type="match status" value="1"/>
</dbReference>